<dbReference type="GO" id="GO:0008270">
    <property type="term" value="F:zinc ion binding"/>
    <property type="evidence" value="ECO:0007669"/>
    <property type="project" value="UniProtKB-KW"/>
</dbReference>
<dbReference type="InterPro" id="IPR017907">
    <property type="entry name" value="Znf_RING_CS"/>
</dbReference>
<keyword evidence="9" id="KW-0862">Zinc</keyword>
<keyword evidence="6" id="KW-0677">Repeat</keyword>
<evidence type="ECO:0000256" key="10">
    <source>
        <dbReference type="ARBA" id="ARBA00044508"/>
    </source>
</evidence>
<keyword evidence="8" id="KW-0833">Ubl conjugation pathway</keyword>
<comment type="caution">
    <text evidence="16">The sequence shown here is derived from an EMBL/GenBank/DDBJ whole genome shotgun (WGS) entry which is preliminary data.</text>
</comment>
<evidence type="ECO:0000313" key="16">
    <source>
        <dbReference type="EMBL" id="KAK0971434.1"/>
    </source>
</evidence>
<evidence type="ECO:0000259" key="14">
    <source>
        <dbReference type="PROSITE" id="PS50908"/>
    </source>
</evidence>
<dbReference type="PROSITE" id="PS50908">
    <property type="entry name" value="RWD"/>
    <property type="match status" value="1"/>
</dbReference>
<dbReference type="GO" id="GO:0016567">
    <property type="term" value="P:protein ubiquitination"/>
    <property type="evidence" value="ECO:0007669"/>
    <property type="project" value="InterPro"/>
</dbReference>
<evidence type="ECO:0000313" key="17">
    <source>
        <dbReference type="Proteomes" id="UP001175353"/>
    </source>
</evidence>
<dbReference type="Pfam" id="PF22191">
    <property type="entry name" value="IBR_1"/>
    <property type="match status" value="1"/>
</dbReference>
<reference evidence="16" key="1">
    <citation type="submission" date="2023-06" db="EMBL/GenBank/DDBJ databases">
        <title>Black Yeasts Isolated from many extreme environments.</title>
        <authorList>
            <person name="Coleine C."/>
            <person name="Stajich J.E."/>
            <person name="Selbmann L."/>
        </authorList>
    </citation>
    <scope>NUCLEOTIDE SEQUENCE</scope>
    <source>
        <strain evidence="16">CCFEE 5200</strain>
    </source>
</reference>
<dbReference type="AlphaFoldDB" id="A0AAN6K9K5"/>
<dbReference type="CDD" id="cd23820">
    <property type="entry name" value="RWD_RNF14"/>
    <property type="match status" value="1"/>
</dbReference>
<dbReference type="Gene3D" id="3.30.40.10">
    <property type="entry name" value="Zinc/RING finger domain, C3HC4 (zinc finger)"/>
    <property type="match status" value="1"/>
</dbReference>
<evidence type="ECO:0000256" key="1">
    <source>
        <dbReference type="ARBA" id="ARBA00001798"/>
    </source>
</evidence>
<feature type="region of interest" description="Disordered" evidence="12">
    <location>
        <begin position="541"/>
        <end position="640"/>
    </location>
</feature>
<dbReference type="Pfam" id="PF01485">
    <property type="entry name" value="IBR"/>
    <property type="match status" value="1"/>
</dbReference>
<dbReference type="InterPro" id="IPR002867">
    <property type="entry name" value="IBR_dom"/>
</dbReference>
<accession>A0AAN6K9K5</accession>
<dbReference type="FunFam" id="3.30.40.10:FF:000416">
    <property type="entry name" value="RBR-type E3 ubiquitin transferase"/>
    <property type="match status" value="1"/>
</dbReference>
<feature type="domain" description="RWD" evidence="14">
    <location>
        <begin position="9"/>
        <end position="148"/>
    </location>
</feature>
<feature type="region of interest" description="Disordered" evidence="12">
    <location>
        <begin position="491"/>
        <end position="512"/>
    </location>
</feature>
<evidence type="ECO:0000259" key="15">
    <source>
        <dbReference type="PROSITE" id="PS51873"/>
    </source>
</evidence>
<dbReference type="PROSITE" id="PS00518">
    <property type="entry name" value="ZF_RING_1"/>
    <property type="match status" value="1"/>
</dbReference>
<dbReference type="GO" id="GO:0061630">
    <property type="term" value="F:ubiquitin protein ligase activity"/>
    <property type="evidence" value="ECO:0007669"/>
    <property type="project" value="UniProtKB-EC"/>
</dbReference>
<dbReference type="EC" id="2.3.2.31" evidence="3"/>
<dbReference type="Gene3D" id="3.10.110.10">
    <property type="entry name" value="Ubiquitin Conjugating Enzyme"/>
    <property type="match status" value="1"/>
</dbReference>
<dbReference type="InterPro" id="IPR013083">
    <property type="entry name" value="Znf_RING/FYVE/PHD"/>
</dbReference>
<evidence type="ECO:0000256" key="5">
    <source>
        <dbReference type="ARBA" id="ARBA00022723"/>
    </source>
</evidence>
<feature type="compositionally biased region" description="Acidic residues" evidence="12">
    <location>
        <begin position="502"/>
        <end position="512"/>
    </location>
</feature>
<dbReference type="InterPro" id="IPR001841">
    <property type="entry name" value="Znf_RING"/>
</dbReference>
<dbReference type="Pfam" id="PF05773">
    <property type="entry name" value="RWD"/>
    <property type="match status" value="1"/>
</dbReference>
<sequence>MAEDDERVEELGALEAIFPELKVDHDHFSATLELAVSPTEPLLVRFVPHTSGSGSKSTYAKACLIGCAYIERDVALSHLPPLSLTVILPEGYPANESAKVHLTTTQAWLPSGKLRELESEANKLWEGYGHCQILYTYVDHLQQAAERGFDLDQSADGCLVLPATAEKDLVAFDVTTKLATFNAGTYDCGICLEPKKGVSCYEMRRCGHVFCLQCLQDFYNNAITEGDVAGMRCLDPACGKEAGDGRKRKRKTERTLHPRELLAMGIEEAKVRRYVEMKRKKKLETDKNTVWCPRTWCQGPAKSANYPPIPSDLAAYVADEASSDESDTETAAGTPLKDSTAKDAAIVSADRLAVCEKCTLAFCRVCYRGWHGDFARCYPRDPNELSVEEKASYEYIRMNTSPCPTCSSPTQKTMGCNHMKCFQCNTHFCYLCGAWLDGDNPYIHFNKQGSPCFQRLWELEEGDEGQVPGDQRGFAGARGWEQLALDVAREADQREAEAAVDAADDETREADDDDRAIEQAVDHMMAWNPPIAVAMAQIHLDGQQPQQEQPRAAQQRRRRNPFPARPPAAGVAQAVRRHERPNGAGNGARVRRRPAQAAVQDEDERQQAELQRFLQLAERDEEDGWDSDELDDDDGRFVIR</sequence>
<dbReference type="CDD" id="cd20354">
    <property type="entry name" value="Rcat_RBR_RNF14"/>
    <property type="match status" value="1"/>
</dbReference>
<dbReference type="InterPro" id="IPR016135">
    <property type="entry name" value="UBQ-conjugating_enzyme/RWD"/>
</dbReference>
<dbReference type="SUPFAM" id="SSF57850">
    <property type="entry name" value="RING/U-box"/>
    <property type="match status" value="2"/>
</dbReference>
<dbReference type="Gene3D" id="1.20.120.1750">
    <property type="match status" value="1"/>
</dbReference>
<evidence type="ECO:0000256" key="11">
    <source>
        <dbReference type="PROSITE-ProRule" id="PRU00175"/>
    </source>
</evidence>
<feature type="domain" description="RING-type" evidence="13">
    <location>
        <begin position="188"/>
        <end position="233"/>
    </location>
</feature>
<dbReference type="InterPro" id="IPR006575">
    <property type="entry name" value="RWD_dom"/>
</dbReference>
<evidence type="ECO:0000256" key="7">
    <source>
        <dbReference type="ARBA" id="ARBA00022771"/>
    </source>
</evidence>
<dbReference type="SMART" id="SM00647">
    <property type="entry name" value="IBR"/>
    <property type="match status" value="2"/>
</dbReference>
<evidence type="ECO:0000256" key="3">
    <source>
        <dbReference type="ARBA" id="ARBA00012251"/>
    </source>
</evidence>
<keyword evidence="4" id="KW-0808">Transferase</keyword>
<evidence type="ECO:0000259" key="13">
    <source>
        <dbReference type="PROSITE" id="PS50089"/>
    </source>
</evidence>
<evidence type="ECO:0000256" key="4">
    <source>
        <dbReference type="ARBA" id="ARBA00022679"/>
    </source>
</evidence>
<evidence type="ECO:0000256" key="12">
    <source>
        <dbReference type="SAM" id="MobiDB-lite"/>
    </source>
</evidence>
<evidence type="ECO:0000256" key="9">
    <source>
        <dbReference type="ARBA" id="ARBA00022833"/>
    </source>
</evidence>
<comment type="catalytic activity">
    <reaction evidence="1">
        <text>[E2 ubiquitin-conjugating enzyme]-S-ubiquitinyl-L-cysteine + [acceptor protein]-L-lysine = [E2 ubiquitin-conjugating enzyme]-L-cysteine + [acceptor protein]-N(6)-ubiquitinyl-L-lysine.</text>
        <dbReference type="EC" id="2.3.2.31"/>
    </reaction>
</comment>
<dbReference type="PANTHER" id="PTHR11685">
    <property type="entry name" value="RBR FAMILY RING FINGER AND IBR DOMAIN-CONTAINING"/>
    <property type="match status" value="1"/>
</dbReference>
<dbReference type="CDD" id="cd23134">
    <property type="entry name" value="RING-HC_ITT1-like"/>
    <property type="match status" value="1"/>
</dbReference>
<name>A0AAN6K9K5_9PEZI</name>
<gene>
    <name evidence="16" type="ORF">LTR91_015505</name>
</gene>
<evidence type="ECO:0000256" key="6">
    <source>
        <dbReference type="ARBA" id="ARBA00022737"/>
    </source>
</evidence>
<dbReference type="InterPro" id="IPR031127">
    <property type="entry name" value="E3_UB_ligase_RBR"/>
</dbReference>
<dbReference type="SUPFAM" id="SSF54495">
    <property type="entry name" value="UBC-like"/>
    <property type="match status" value="1"/>
</dbReference>
<dbReference type="SMART" id="SM00591">
    <property type="entry name" value="RWD"/>
    <property type="match status" value="1"/>
</dbReference>
<evidence type="ECO:0000256" key="2">
    <source>
        <dbReference type="ARBA" id="ARBA00004906"/>
    </source>
</evidence>
<organism evidence="16 17">
    <name type="scientific">Friedmanniomyces endolithicus</name>
    <dbReference type="NCBI Taxonomy" id="329885"/>
    <lineage>
        <taxon>Eukaryota</taxon>
        <taxon>Fungi</taxon>
        <taxon>Dikarya</taxon>
        <taxon>Ascomycota</taxon>
        <taxon>Pezizomycotina</taxon>
        <taxon>Dothideomycetes</taxon>
        <taxon>Dothideomycetidae</taxon>
        <taxon>Mycosphaerellales</taxon>
        <taxon>Teratosphaeriaceae</taxon>
        <taxon>Friedmanniomyces</taxon>
    </lineage>
</organism>
<feature type="compositionally biased region" description="Acidic residues" evidence="12">
    <location>
        <begin position="619"/>
        <end position="634"/>
    </location>
</feature>
<evidence type="ECO:0000256" key="8">
    <source>
        <dbReference type="ARBA" id="ARBA00022786"/>
    </source>
</evidence>
<keyword evidence="5" id="KW-0479">Metal-binding</keyword>
<proteinExistence type="inferred from homology"/>
<feature type="domain" description="RING-type" evidence="15">
    <location>
        <begin position="184"/>
        <end position="456"/>
    </location>
</feature>
<protein>
    <recommendedName>
        <fullName evidence="3">RBR-type E3 ubiquitin transferase</fullName>
        <ecNumber evidence="3">2.3.2.31</ecNumber>
    </recommendedName>
</protein>
<dbReference type="Proteomes" id="UP001175353">
    <property type="component" value="Unassembled WGS sequence"/>
</dbReference>
<dbReference type="InterPro" id="IPR044066">
    <property type="entry name" value="TRIAD_supradom"/>
</dbReference>
<comment type="pathway">
    <text evidence="2">Protein modification; protein ubiquitination.</text>
</comment>
<dbReference type="PROSITE" id="PS51873">
    <property type="entry name" value="TRIAD"/>
    <property type="match status" value="1"/>
</dbReference>
<keyword evidence="7 11" id="KW-0863">Zinc-finger</keyword>
<dbReference type="InterPro" id="IPR047548">
    <property type="entry name" value="Rcat_RBR_RNF14"/>
</dbReference>
<feature type="compositionally biased region" description="Low complexity" evidence="12">
    <location>
        <begin position="543"/>
        <end position="553"/>
    </location>
</feature>
<dbReference type="EMBL" id="JAUJLE010000177">
    <property type="protein sequence ID" value="KAK0971434.1"/>
    <property type="molecule type" value="Genomic_DNA"/>
</dbReference>
<dbReference type="PROSITE" id="PS50089">
    <property type="entry name" value="ZF_RING_2"/>
    <property type="match status" value="1"/>
</dbReference>
<comment type="similarity">
    <text evidence="10">Belongs to the RBR family. RNF14 subfamily.</text>
</comment>
<keyword evidence="17" id="KW-1185">Reference proteome</keyword>